<dbReference type="Proteomes" id="UP001199525">
    <property type="component" value="Unassembled WGS sequence"/>
</dbReference>
<evidence type="ECO:0000313" key="2">
    <source>
        <dbReference type="EMBL" id="MCC5599792.1"/>
    </source>
</evidence>
<evidence type="ECO:0000313" key="3">
    <source>
        <dbReference type="Proteomes" id="UP001199525"/>
    </source>
</evidence>
<feature type="transmembrane region" description="Helical" evidence="1">
    <location>
        <begin position="30"/>
        <end position="50"/>
    </location>
</feature>
<comment type="caution">
    <text evidence="2">The sequence shown here is derived from an EMBL/GenBank/DDBJ whole genome shotgun (WGS) entry which is preliminary data.</text>
</comment>
<dbReference type="RefSeq" id="WP_229484613.1">
    <property type="nucleotide sequence ID" value="NZ_JAIVFQ010000012.1"/>
</dbReference>
<keyword evidence="1" id="KW-0812">Transmembrane</keyword>
<accession>A0ABS8I6Y1</accession>
<protein>
    <submittedName>
        <fullName evidence="2">Uncharacterized protein</fullName>
    </submittedName>
</protein>
<keyword evidence="1" id="KW-1133">Transmembrane helix</keyword>
<dbReference type="EMBL" id="JAIVFQ010000012">
    <property type="protein sequence ID" value="MCC5599792.1"/>
    <property type="molecule type" value="Genomic_DNA"/>
</dbReference>
<evidence type="ECO:0000256" key="1">
    <source>
        <dbReference type="SAM" id="Phobius"/>
    </source>
</evidence>
<organism evidence="2 3">
    <name type="scientific">Nostoc favosum CHAB5714</name>
    <dbReference type="NCBI Taxonomy" id="2780399"/>
    <lineage>
        <taxon>Bacteria</taxon>
        <taxon>Bacillati</taxon>
        <taxon>Cyanobacteriota</taxon>
        <taxon>Cyanophyceae</taxon>
        <taxon>Nostocales</taxon>
        <taxon>Nostocaceae</taxon>
        <taxon>Nostoc</taxon>
        <taxon>Nostoc favosum</taxon>
    </lineage>
</organism>
<gene>
    <name evidence="2" type="ORF">LC586_11255</name>
</gene>
<proteinExistence type="predicted"/>
<reference evidence="2 3" key="1">
    <citation type="journal article" date="2021" name="Microorganisms">
        <title>Genome Evolution of Filamentous Cyanobacterium Nostoc Species: From Facultative Symbiosis to Free Living.</title>
        <authorList>
            <person name="Huo D."/>
            <person name="Li H."/>
            <person name="Cai F."/>
            <person name="Guo X."/>
            <person name="Qiao Z."/>
            <person name="Wang W."/>
            <person name="Yu G."/>
            <person name="Li R."/>
        </authorList>
    </citation>
    <scope>NUCLEOTIDE SEQUENCE [LARGE SCALE GENOMIC DNA]</scope>
    <source>
        <strain evidence="2 3">CHAB 5714</strain>
    </source>
</reference>
<keyword evidence="3" id="KW-1185">Reference proteome</keyword>
<sequence length="52" mass="5875">MLEVYNVVRIRPKGGGTEERSGFGDTTVRVKVNLCFAILNFFFQAGYFILIS</sequence>
<name>A0ABS8I6Y1_9NOSO</name>
<keyword evidence="1" id="KW-0472">Membrane</keyword>